<name>A0A847TXU1_HALVO</name>
<dbReference type="Proteomes" id="UP000619835">
    <property type="component" value="Unassembled WGS sequence"/>
</dbReference>
<proteinExistence type="predicted"/>
<protein>
    <submittedName>
        <fullName evidence="1">Uncharacterized protein</fullName>
    </submittedName>
</protein>
<evidence type="ECO:0000313" key="2">
    <source>
        <dbReference type="Proteomes" id="UP000619835"/>
    </source>
</evidence>
<dbReference type="EMBL" id="WOWC01000001">
    <property type="protein sequence ID" value="NLV03838.1"/>
    <property type="molecule type" value="Genomic_DNA"/>
</dbReference>
<organism evidence="1 2">
    <name type="scientific">Haloferax volcanii</name>
    <name type="common">Halobacterium volcanii</name>
    <dbReference type="NCBI Taxonomy" id="2246"/>
    <lineage>
        <taxon>Archaea</taxon>
        <taxon>Methanobacteriati</taxon>
        <taxon>Methanobacteriota</taxon>
        <taxon>Stenosarchaea group</taxon>
        <taxon>Halobacteria</taxon>
        <taxon>Halobacteriales</taxon>
        <taxon>Haloferacaceae</taxon>
        <taxon>Haloferax</taxon>
    </lineage>
</organism>
<comment type="caution">
    <text evidence="1">The sequence shown here is derived from an EMBL/GenBank/DDBJ whole genome shotgun (WGS) entry which is preliminary data.</text>
</comment>
<reference evidence="1" key="1">
    <citation type="submission" date="2019-12" db="EMBL/GenBank/DDBJ databases">
        <title>Haloferax alexandrinus strain pws11.</title>
        <authorList>
            <person name="Verma D.K."/>
            <person name="Gopal K."/>
            <person name="Prasad E.S."/>
        </authorList>
    </citation>
    <scope>NUCLEOTIDE SEQUENCE</scope>
    <source>
        <strain evidence="1">Pws11</strain>
    </source>
</reference>
<dbReference type="AlphaFoldDB" id="A0A847TXU1"/>
<sequence length="217" mass="24580">MLVADCSGEAISDEVFQDLSDITPADLRTSIENLDVSQLSNEVLFVGDTETEASINANGIDFPAIVIEGDRYRRLNDFDDDNLNQNISDGRLPAMRPPNVYHPFSAEDSRARIAVFLAQELAHLAAKGRNREVDIEVEDLLNSAFDSWEQISTDEQEELKRKAEDILDLFEQKDVDGHMRKLDQRKYYVNSSKALERKFQEVVDDLSSDDSSLDDFT</sequence>
<gene>
    <name evidence="1" type="ORF">GOC85_14820</name>
</gene>
<evidence type="ECO:0000313" key="1">
    <source>
        <dbReference type="EMBL" id="NLV03838.1"/>
    </source>
</evidence>
<accession>A0A847TXU1</accession>
<dbReference type="RefSeq" id="WP_161609227.1">
    <property type="nucleotide sequence ID" value="NZ_JAUDRO010000001.1"/>
</dbReference>